<keyword evidence="2" id="KW-0433">Leucine-rich repeat</keyword>
<dbReference type="InterPro" id="IPR027417">
    <property type="entry name" value="P-loop_NTPase"/>
</dbReference>
<dbReference type="Pfam" id="PF18052">
    <property type="entry name" value="Rx_N"/>
    <property type="match status" value="1"/>
</dbReference>
<dbReference type="PANTHER" id="PTHR19338">
    <property type="entry name" value="TRANSLOCASE OF INNER MITOCHONDRIAL MEMBRANE 13 HOMOLOG"/>
    <property type="match status" value="1"/>
</dbReference>
<evidence type="ECO:0000313" key="9">
    <source>
        <dbReference type="EMBL" id="VAH25024.1"/>
    </source>
</evidence>
<keyword evidence="3" id="KW-0677">Repeat</keyword>
<feature type="region of interest" description="Disordered" evidence="6">
    <location>
        <begin position="97"/>
        <end position="150"/>
    </location>
</feature>
<dbReference type="InterPro" id="IPR038005">
    <property type="entry name" value="RX-like_CC"/>
</dbReference>
<dbReference type="GO" id="GO:0043531">
    <property type="term" value="F:ADP binding"/>
    <property type="evidence" value="ECO:0007669"/>
    <property type="project" value="InterPro"/>
</dbReference>
<reference evidence="9 10" key="1">
    <citation type="submission" date="2017-09" db="EMBL/GenBank/DDBJ databases">
        <authorList>
            <consortium name="International Durum Wheat Genome Sequencing Consortium (IDWGSC)"/>
            <person name="Milanesi L."/>
        </authorList>
    </citation>
    <scope>NUCLEOTIDE SEQUENCE [LARGE SCALE GENOMIC DNA]</scope>
    <source>
        <strain evidence="10">cv. Svevo</strain>
    </source>
</reference>
<gene>
    <name evidence="9" type="ORF">TRITD_2Av1G009650</name>
</gene>
<dbReference type="SUPFAM" id="SSF52540">
    <property type="entry name" value="P-loop containing nucleoside triphosphate hydrolases"/>
    <property type="match status" value="1"/>
</dbReference>
<evidence type="ECO:0000256" key="2">
    <source>
        <dbReference type="ARBA" id="ARBA00022614"/>
    </source>
</evidence>
<evidence type="ECO:0000256" key="6">
    <source>
        <dbReference type="SAM" id="MobiDB-lite"/>
    </source>
</evidence>
<dbReference type="Proteomes" id="UP000324705">
    <property type="component" value="Chromosome 2A"/>
</dbReference>
<dbReference type="OMA" id="PWDRRRH"/>
<evidence type="ECO:0000259" key="8">
    <source>
        <dbReference type="Pfam" id="PF18052"/>
    </source>
</evidence>
<dbReference type="Pfam" id="PF00931">
    <property type="entry name" value="NB-ARC"/>
    <property type="match status" value="1"/>
</dbReference>
<dbReference type="InterPro" id="IPR002182">
    <property type="entry name" value="NB-ARC"/>
</dbReference>
<dbReference type="GO" id="GO:0006952">
    <property type="term" value="P:defense response"/>
    <property type="evidence" value="ECO:0007669"/>
    <property type="project" value="UniProtKB-KW"/>
</dbReference>
<accession>A0A9R1R1L5</accession>
<evidence type="ECO:0000259" key="7">
    <source>
        <dbReference type="Pfam" id="PF00931"/>
    </source>
</evidence>
<organism evidence="9 10">
    <name type="scientific">Triticum turgidum subsp. durum</name>
    <name type="common">Durum wheat</name>
    <name type="synonym">Triticum durum</name>
    <dbReference type="NCBI Taxonomy" id="4567"/>
    <lineage>
        <taxon>Eukaryota</taxon>
        <taxon>Viridiplantae</taxon>
        <taxon>Streptophyta</taxon>
        <taxon>Embryophyta</taxon>
        <taxon>Tracheophyta</taxon>
        <taxon>Spermatophyta</taxon>
        <taxon>Magnoliopsida</taxon>
        <taxon>Liliopsida</taxon>
        <taxon>Poales</taxon>
        <taxon>Poaceae</taxon>
        <taxon>BOP clade</taxon>
        <taxon>Pooideae</taxon>
        <taxon>Triticodae</taxon>
        <taxon>Triticeae</taxon>
        <taxon>Triticinae</taxon>
        <taxon>Triticum</taxon>
    </lineage>
</organism>
<dbReference type="InterPro" id="IPR041118">
    <property type="entry name" value="Rx_N"/>
</dbReference>
<protein>
    <submittedName>
        <fullName evidence="9">Uncharacterized protein</fullName>
    </submittedName>
</protein>
<dbReference type="CDD" id="cd14798">
    <property type="entry name" value="RX-CC_like"/>
    <property type="match status" value="1"/>
</dbReference>
<dbReference type="PANTHER" id="PTHR19338:SF47">
    <property type="entry name" value="OS11G0687900 PROTEIN"/>
    <property type="match status" value="1"/>
</dbReference>
<keyword evidence="4" id="KW-0547">Nucleotide-binding</keyword>
<feature type="domain" description="Disease resistance N-terminal" evidence="8">
    <location>
        <begin position="12"/>
        <end position="79"/>
    </location>
</feature>
<dbReference type="EMBL" id="LT934113">
    <property type="protein sequence ID" value="VAH25024.1"/>
    <property type="molecule type" value="Genomic_DNA"/>
</dbReference>
<dbReference type="Gene3D" id="1.20.5.4130">
    <property type="match status" value="1"/>
</dbReference>
<evidence type="ECO:0000256" key="5">
    <source>
        <dbReference type="ARBA" id="ARBA00022821"/>
    </source>
</evidence>
<dbReference type="Gramene" id="TRITD2Av1G009650.2">
    <property type="protein sequence ID" value="TRITD2Av1G009650.2"/>
    <property type="gene ID" value="TRITD2Av1G009650"/>
</dbReference>
<evidence type="ECO:0000256" key="1">
    <source>
        <dbReference type="ARBA" id="ARBA00008894"/>
    </source>
</evidence>
<evidence type="ECO:0000313" key="10">
    <source>
        <dbReference type="Proteomes" id="UP000324705"/>
    </source>
</evidence>
<comment type="similarity">
    <text evidence="1">Belongs to the disease resistance NB-LRR family.</text>
</comment>
<keyword evidence="5" id="KW-0611">Plant defense</keyword>
<keyword evidence="10" id="KW-1185">Reference proteome</keyword>
<feature type="domain" description="NB-ARC" evidence="7">
    <location>
        <begin position="162"/>
        <end position="309"/>
    </location>
</feature>
<dbReference type="Gene3D" id="3.40.50.300">
    <property type="entry name" value="P-loop containing nucleotide triphosphate hydrolases"/>
    <property type="match status" value="1"/>
</dbReference>
<name>A0A9R1R1L5_TRITD</name>
<evidence type="ECO:0000256" key="4">
    <source>
        <dbReference type="ARBA" id="ARBA00022741"/>
    </source>
</evidence>
<dbReference type="AlphaFoldDB" id="A0A9R1R1L5"/>
<sequence>MALVVGASAATMKSVMGKLGSLLAQEYTLIRGVNGDLQYINDELATMQSFLRDLGGILDGDRAKGHAHRMNDWMKQIRESPTTSRIASTTPATASTACAPTCAATSSPTASTRSSPGGPAATSPPRSLFSRCGRSRSASAGRGNNQDASLQLVAMKDPVGVDEHMKELEEWLTNEKNSSGVLYVVGFGGVGKTTIATALYQKFGDRFDHRAMVTVSQSSDINAVLTNNKNQVMPQSSDQAQQGGEGVLGRLKRGTSAFAAKCCSAGTSKETRGETKLDQIKEDLKKHFDNNSYLVLVDDVWSAATWDQI</sequence>
<proteinExistence type="inferred from homology"/>
<feature type="compositionally biased region" description="Low complexity" evidence="6">
    <location>
        <begin position="97"/>
        <end position="143"/>
    </location>
</feature>
<evidence type="ECO:0000256" key="3">
    <source>
        <dbReference type="ARBA" id="ARBA00022737"/>
    </source>
</evidence>